<dbReference type="AlphaFoldDB" id="A0A9N9AIT8"/>
<proteinExistence type="predicted"/>
<evidence type="ECO:0000313" key="3">
    <source>
        <dbReference type="Proteomes" id="UP000789572"/>
    </source>
</evidence>
<feature type="non-terminal residue" evidence="2">
    <location>
        <position position="1"/>
    </location>
</feature>
<dbReference type="Proteomes" id="UP000789572">
    <property type="component" value="Unassembled WGS sequence"/>
</dbReference>
<keyword evidence="3" id="KW-1185">Reference proteome</keyword>
<gene>
    <name evidence="2" type="ORF">POCULU_LOCUS4011</name>
</gene>
<organism evidence="2 3">
    <name type="scientific">Paraglomus occultum</name>
    <dbReference type="NCBI Taxonomy" id="144539"/>
    <lineage>
        <taxon>Eukaryota</taxon>
        <taxon>Fungi</taxon>
        <taxon>Fungi incertae sedis</taxon>
        <taxon>Mucoromycota</taxon>
        <taxon>Glomeromycotina</taxon>
        <taxon>Glomeromycetes</taxon>
        <taxon>Paraglomerales</taxon>
        <taxon>Paraglomeraceae</taxon>
        <taxon>Paraglomus</taxon>
    </lineage>
</organism>
<sequence length="61" mass="7257">MEGSEEIQQEMMRRPNHQQWPYHYKGPNAQSLPDEELKKLEAEEKIKLKQCHVALKNINIV</sequence>
<reference evidence="2" key="1">
    <citation type="submission" date="2021-06" db="EMBL/GenBank/DDBJ databases">
        <authorList>
            <person name="Kallberg Y."/>
            <person name="Tangrot J."/>
            <person name="Rosling A."/>
        </authorList>
    </citation>
    <scope>NUCLEOTIDE SEQUENCE</scope>
    <source>
        <strain evidence="2">IA702</strain>
    </source>
</reference>
<name>A0A9N9AIT8_9GLOM</name>
<feature type="region of interest" description="Disordered" evidence="1">
    <location>
        <begin position="1"/>
        <end position="28"/>
    </location>
</feature>
<accession>A0A9N9AIT8</accession>
<protein>
    <submittedName>
        <fullName evidence="2">4809_t:CDS:1</fullName>
    </submittedName>
</protein>
<dbReference type="EMBL" id="CAJVPJ010000487">
    <property type="protein sequence ID" value="CAG8530000.1"/>
    <property type="molecule type" value="Genomic_DNA"/>
</dbReference>
<comment type="caution">
    <text evidence="2">The sequence shown here is derived from an EMBL/GenBank/DDBJ whole genome shotgun (WGS) entry which is preliminary data.</text>
</comment>
<evidence type="ECO:0000313" key="2">
    <source>
        <dbReference type="EMBL" id="CAG8530000.1"/>
    </source>
</evidence>
<evidence type="ECO:0000256" key="1">
    <source>
        <dbReference type="SAM" id="MobiDB-lite"/>
    </source>
</evidence>